<sequence>MPWKRSSLLEYEVGNEERQEQLSIYRARTQTLNVVRKSCIELRIILYDFTLQINVHYRNWHLLSNNEREDCFFPTLPPLEGVLDGERRLSGWTRQVLKWADNQDDFADATKKAAKKAADINMGRTG</sequence>
<dbReference type="VEuPathDB" id="FungiDB:sscle_16g111120"/>
<dbReference type="AlphaFoldDB" id="A0A1D9QNB5"/>
<gene>
    <name evidence="1" type="ORF">sscle_16g111120</name>
</gene>
<dbReference type="KEGG" id="ssl:SS1G_14312"/>
<evidence type="ECO:0000313" key="2">
    <source>
        <dbReference type="Proteomes" id="UP000177798"/>
    </source>
</evidence>
<evidence type="ECO:0000313" key="1">
    <source>
        <dbReference type="EMBL" id="APA16342.1"/>
    </source>
</evidence>
<organism evidence="1 2">
    <name type="scientific">Sclerotinia sclerotiorum (strain ATCC 18683 / 1980 / Ss-1)</name>
    <name type="common">White mold</name>
    <name type="synonym">Whetzelinia sclerotiorum</name>
    <dbReference type="NCBI Taxonomy" id="665079"/>
    <lineage>
        <taxon>Eukaryota</taxon>
        <taxon>Fungi</taxon>
        <taxon>Dikarya</taxon>
        <taxon>Ascomycota</taxon>
        <taxon>Pezizomycotina</taxon>
        <taxon>Leotiomycetes</taxon>
        <taxon>Helotiales</taxon>
        <taxon>Sclerotiniaceae</taxon>
        <taxon>Sclerotinia</taxon>
    </lineage>
</organism>
<name>A0A1D9QNB5_SCLS1</name>
<dbReference type="RefSeq" id="XP_001584699.1">
    <property type="nucleotide sequence ID" value="XM_001584649.1"/>
</dbReference>
<proteinExistence type="predicted"/>
<dbReference type="Proteomes" id="UP000177798">
    <property type="component" value="Chromosome 16"/>
</dbReference>
<reference evidence="2" key="1">
    <citation type="journal article" date="2017" name="Genome Biol. Evol.">
        <title>The complete genome sequence of the phytopathogenic fungus Sclerotinia sclerotiorum reveals insights into the genome architecture of broad host range pathogens.</title>
        <authorList>
            <person name="Derbyshire M."/>
            <person name="Denton-Giles M."/>
            <person name="Hegedus D."/>
            <person name="Seifbarghy S."/>
            <person name="Rollins J."/>
            <person name="van Kan J."/>
            <person name="Seidl M.F."/>
            <person name="Faino L."/>
            <person name="Mbengue M."/>
            <person name="Navaud O."/>
            <person name="Raffaele S."/>
            <person name="Hammond-Kosack K."/>
            <person name="Heard S."/>
            <person name="Oliver R."/>
        </authorList>
    </citation>
    <scope>NUCLEOTIDE SEQUENCE [LARGE SCALE GENOMIC DNA]</scope>
    <source>
        <strain evidence="2">ATCC 18683 / 1980 / Ss-1</strain>
    </source>
</reference>
<accession>A0A1D9QNB5</accession>
<protein>
    <submittedName>
        <fullName evidence="1">Uncharacterized protein</fullName>
    </submittedName>
</protein>
<dbReference type="EMBL" id="CP017829">
    <property type="protein sequence ID" value="APA16342.1"/>
    <property type="molecule type" value="Genomic_DNA"/>
</dbReference>